<dbReference type="OrthoDB" id="10402033at2759"/>
<evidence type="ECO:0000313" key="2">
    <source>
        <dbReference type="Proteomes" id="UP000515135"/>
    </source>
</evidence>
<sequence length="415" mass="45171">MADQDHGEGYQYRTAGHRGLQPRSSPAYPPDSSIHQLGEKIQDPGIYRNGVCQNPDCYEVAGYRGTACRCQDCYSKFQQQRLYSNRADGENLQVNRPSIPSVSSGSQPRQYAAPFSTKPKSLRSGITSPPPSYSSLPSRASPSPHTAGRQQAPAHSLPATSPYPDPPREPVGGRYNSAPPFTGGARATSAQPIGAERMGEGRWAKGGGDVDSSAGGGRDRAGTRTPSRVQSQALGQDQYSAAYQKYPLTKPRCQNPYCSNNADPDCGGFCFSCIWEQRQGRETGPRMGHSRYGSSATSPRTAGRWSGHASRNLPRQDNTTVLSSPPVHVDVHDNTINFNIHPSAFAPAMWAPSAEAVPAAVRSIIPAIQGPPTGQARFPSMWESELETEEERIFSGREKELLSRDTTKRRWEHDV</sequence>
<evidence type="ECO:0000256" key="1">
    <source>
        <dbReference type="SAM" id="MobiDB-lite"/>
    </source>
</evidence>
<reference evidence="3" key="1">
    <citation type="submission" date="2025-08" db="UniProtKB">
        <authorList>
            <consortium name="RefSeq"/>
        </authorList>
    </citation>
    <scope>IDENTIFICATION</scope>
    <source>
        <tissue evidence="3">Gonad</tissue>
    </source>
</reference>
<evidence type="ECO:0000313" key="3">
    <source>
        <dbReference type="RefSeq" id="XP_019647770.1"/>
    </source>
</evidence>
<proteinExistence type="predicted"/>
<dbReference type="GeneID" id="109488061"/>
<feature type="compositionally biased region" description="Low complexity" evidence="1">
    <location>
        <begin position="133"/>
        <end position="144"/>
    </location>
</feature>
<feature type="region of interest" description="Disordered" evidence="1">
    <location>
        <begin position="88"/>
        <end position="237"/>
    </location>
</feature>
<dbReference type="Proteomes" id="UP000515135">
    <property type="component" value="Unplaced"/>
</dbReference>
<accession>A0A6P5A3E2</accession>
<protein>
    <submittedName>
        <fullName evidence="3">Cell wall protein RBR3-like</fullName>
    </submittedName>
</protein>
<gene>
    <name evidence="3" type="primary">LOC109488061</name>
</gene>
<feature type="compositionally biased region" description="Polar residues" evidence="1">
    <location>
        <begin position="226"/>
        <end position="237"/>
    </location>
</feature>
<dbReference type="RefSeq" id="XP_019647770.1">
    <property type="nucleotide sequence ID" value="XM_019792211.1"/>
</dbReference>
<keyword evidence="2" id="KW-1185">Reference proteome</keyword>
<organism evidence="2 3">
    <name type="scientific">Branchiostoma belcheri</name>
    <name type="common">Amphioxus</name>
    <dbReference type="NCBI Taxonomy" id="7741"/>
    <lineage>
        <taxon>Eukaryota</taxon>
        <taxon>Metazoa</taxon>
        <taxon>Chordata</taxon>
        <taxon>Cephalochordata</taxon>
        <taxon>Leptocardii</taxon>
        <taxon>Amphioxiformes</taxon>
        <taxon>Branchiostomatidae</taxon>
        <taxon>Branchiostoma</taxon>
    </lineage>
</organism>
<dbReference type="AlphaFoldDB" id="A0A6P5A3E2"/>
<feature type="compositionally biased region" description="Polar residues" evidence="1">
    <location>
        <begin position="92"/>
        <end position="109"/>
    </location>
</feature>
<feature type="compositionally biased region" description="Polar residues" evidence="1">
    <location>
        <begin position="313"/>
        <end position="323"/>
    </location>
</feature>
<feature type="region of interest" description="Disordered" evidence="1">
    <location>
        <begin position="1"/>
        <end position="37"/>
    </location>
</feature>
<dbReference type="KEGG" id="bbel:109488061"/>
<name>A0A6P5A3E2_BRABE</name>
<feature type="region of interest" description="Disordered" evidence="1">
    <location>
        <begin position="281"/>
        <end position="325"/>
    </location>
</feature>